<evidence type="ECO:0000256" key="5">
    <source>
        <dbReference type="ARBA" id="ARBA00023172"/>
    </source>
</evidence>
<keyword evidence="8" id="KW-1185">Reference proteome</keyword>
<sequence length="329" mass="36522">MWFKNLRVYRFTKPFELTAEALAEKLEPGEFVPCGSQDTQRRGWVAPLGRHGVELVHAANGRLLLCEKRQEKVIPAAVVNERIEEKALAISEAEHRRVGRKERQNIKDEVLLEMLPKAFARSSVQHAFISPADNLLVVNASSAKRAEELLESLREAVGSLSLIPLGTKNLPLQAMTSWLTAGEPPAEFEFGSECELRDLSGNEGVIRCRNQDLYAEELQNHLVAGMQVSKLGLVWKDGIEFIVDDQLAIKRVKYSDAVQEKADRADGADAAQQLDMEFAVMTVEVIAMIEALQSAFGGLDTEGRDVDEIVARAMRADSDAQLAREVEEV</sequence>
<dbReference type="PANTHER" id="PTHR38103:SF1">
    <property type="entry name" value="RECOMBINATION-ASSOCIATED PROTEIN RDGC"/>
    <property type="match status" value="1"/>
</dbReference>
<organism evidence="7 8">
    <name type="scientific">Biformimicrobium ophioploci</name>
    <dbReference type="NCBI Taxonomy" id="3036711"/>
    <lineage>
        <taxon>Bacteria</taxon>
        <taxon>Pseudomonadati</taxon>
        <taxon>Pseudomonadota</taxon>
        <taxon>Gammaproteobacteria</taxon>
        <taxon>Cellvibrionales</taxon>
        <taxon>Microbulbiferaceae</taxon>
        <taxon>Biformimicrobium</taxon>
    </lineage>
</organism>
<comment type="function">
    <text evidence="6">May be involved in recombination.</text>
</comment>
<dbReference type="EMBL" id="BSYJ01000003">
    <property type="protein sequence ID" value="GMG87328.1"/>
    <property type="molecule type" value="Genomic_DNA"/>
</dbReference>
<comment type="caution">
    <text evidence="7">The sequence shown here is derived from an EMBL/GenBank/DDBJ whole genome shotgun (WGS) entry which is preliminary data.</text>
</comment>
<accession>A0ABQ6LZ04</accession>
<dbReference type="InterPro" id="IPR007476">
    <property type="entry name" value="RdgC"/>
</dbReference>
<evidence type="ECO:0000313" key="7">
    <source>
        <dbReference type="EMBL" id="GMG87328.1"/>
    </source>
</evidence>
<name>A0ABQ6LZ04_9GAMM</name>
<dbReference type="NCBIfam" id="NF001462">
    <property type="entry name" value="PRK00321.1-3"/>
    <property type="match status" value="1"/>
</dbReference>
<dbReference type="Pfam" id="PF04381">
    <property type="entry name" value="RdgC"/>
    <property type="match status" value="1"/>
</dbReference>
<evidence type="ECO:0000256" key="4">
    <source>
        <dbReference type="ARBA" id="ARBA00022490"/>
    </source>
</evidence>
<dbReference type="NCBIfam" id="NF001464">
    <property type="entry name" value="PRK00321.1-5"/>
    <property type="match status" value="1"/>
</dbReference>
<reference evidence="7 8" key="1">
    <citation type="submission" date="2023-04" db="EMBL/GenBank/DDBJ databases">
        <title>Marinobulbifer ophiurae gen. nov., sp. Nov., isolate from tissue of brittle star Ophioplocus japonicus.</title>
        <authorList>
            <person name="Kawano K."/>
            <person name="Sawayama S."/>
            <person name="Nakagawa S."/>
        </authorList>
    </citation>
    <scope>NUCLEOTIDE SEQUENCE [LARGE SCALE GENOMIC DNA]</scope>
    <source>
        <strain evidence="7 8">NKW57</strain>
    </source>
</reference>
<evidence type="ECO:0000313" key="8">
    <source>
        <dbReference type="Proteomes" id="UP001224392"/>
    </source>
</evidence>
<comment type="subcellular location">
    <subcellularLocation>
        <location evidence="1 6">Cytoplasm</location>
        <location evidence="1 6">Nucleoid</location>
    </subcellularLocation>
</comment>
<keyword evidence="4 6" id="KW-0963">Cytoplasm</keyword>
<evidence type="ECO:0000256" key="2">
    <source>
        <dbReference type="ARBA" id="ARBA00008657"/>
    </source>
</evidence>
<dbReference type="HAMAP" id="MF_00194">
    <property type="entry name" value="RdgC"/>
    <property type="match status" value="1"/>
</dbReference>
<evidence type="ECO:0000256" key="6">
    <source>
        <dbReference type="HAMAP-Rule" id="MF_00194"/>
    </source>
</evidence>
<dbReference type="RefSeq" id="WP_285763959.1">
    <property type="nucleotide sequence ID" value="NZ_BSYJ01000003.1"/>
</dbReference>
<gene>
    <name evidence="6 7" type="primary">rdgC</name>
    <name evidence="7" type="ORF">MNKW57_16490</name>
</gene>
<comment type="similarity">
    <text evidence="2 6">Belongs to the RdgC family.</text>
</comment>
<protein>
    <recommendedName>
        <fullName evidence="3 6">Recombination-associated protein RdgC</fullName>
    </recommendedName>
</protein>
<keyword evidence="5 6" id="KW-0233">DNA recombination</keyword>
<dbReference type="Proteomes" id="UP001224392">
    <property type="component" value="Unassembled WGS sequence"/>
</dbReference>
<evidence type="ECO:0000256" key="1">
    <source>
        <dbReference type="ARBA" id="ARBA00004453"/>
    </source>
</evidence>
<proteinExistence type="inferred from homology"/>
<evidence type="ECO:0000256" key="3">
    <source>
        <dbReference type="ARBA" id="ARBA00022296"/>
    </source>
</evidence>
<dbReference type="PANTHER" id="PTHR38103">
    <property type="entry name" value="RECOMBINATION-ASSOCIATED PROTEIN RDGC"/>
    <property type="match status" value="1"/>
</dbReference>